<keyword evidence="1" id="KW-0472">Membrane</keyword>
<dbReference type="Gene3D" id="3.30.2010.10">
    <property type="entry name" value="Metalloproteases ('zincins'), catalytic domain"/>
    <property type="match status" value="1"/>
</dbReference>
<accession>A0A0G0JVN1</accession>
<reference evidence="3 4" key="1">
    <citation type="journal article" date="2015" name="Nature">
        <title>rRNA introns, odd ribosomes, and small enigmatic genomes across a large radiation of phyla.</title>
        <authorList>
            <person name="Brown C.T."/>
            <person name="Hug L.A."/>
            <person name="Thomas B.C."/>
            <person name="Sharon I."/>
            <person name="Castelle C.J."/>
            <person name="Singh A."/>
            <person name="Wilkins M.J."/>
            <person name="Williams K.H."/>
            <person name="Banfield J.F."/>
        </authorList>
    </citation>
    <scope>NUCLEOTIDE SEQUENCE [LARGE SCALE GENOMIC DNA]</scope>
</reference>
<protein>
    <submittedName>
        <fullName evidence="3">Peptidase, M56 domain protein</fullName>
    </submittedName>
</protein>
<dbReference type="AlphaFoldDB" id="A0A0G0JVN1"/>
<feature type="domain" description="Peptidase M56" evidence="2">
    <location>
        <begin position="67"/>
        <end position="250"/>
    </location>
</feature>
<evidence type="ECO:0000256" key="1">
    <source>
        <dbReference type="SAM" id="Phobius"/>
    </source>
</evidence>
<feature type="transmembrane region" description="Helical" evidence="1">
    <location>
        <begin position="7"/>
        <end position="27"/>
    </location>
</feature>
<keyword evidence="1" id="KW-1133">Transmembrane helix</keyword>
<dbReference type="PANTHER" id="PTHR34978:SF3">
    <property type="entry name" value="SLR0241 PROTEIN"/>
    <property type="match status" value="1"/>
</dbReference>
<evidence type="ECO:0000259" key="2">
    <source>
        <dbReference type="Pfam" id="PF05569"/>
    </source>
</evidence>
<dbReference type="Pfam" id="PF05569">
    <property type="entry name" value="Peptidase_M56"/>
    <property type="match status" value="1"/>
</dbReference>
<dbReference type="Proteomes" id="UP000034235">
    <property type="component" value="Unassembled WGS sequence"/>
</dbReference>
<dbReference type="PANTHER" id="PTHR34978">
    <property type="entry name" value="POSSIBLE SENSOR-TRANSDUCER PROTEIN BLAR"/>
    <property type="match status" value="1"/>
</dbReference>
<gene>
    <name evidence="3" type="ORF">US86_C0001G0057</name>
</gene>
<name>A0A0G0JVN1_9BACT</name>
<evidence type="ECO:0000313" key="3">
    <source>
        <dbReference type="EMBL" id="KKQ67130.1"/>
    </source>
</evidence>
<dbReference type="InterPro" id="IPR052173">
    <property type="entry name" value="Beta-lactam_resp_regulator"/>
</dbReference>
<organism evidence="3 4">
    <name type="scientific">Candidatus Daviesbacteria bacterium GW2011_GWA2_38_24</name>
    <dbReference type="NCBI Taxonomy" id="1618422"/>
    <lineage>
        <taxon>Bacteria</taxon>
        <taxon>Candidatus Daviesiibacteriota</taxon>
    </lineage>
</organism>
<dbReference type="CDD" id="cd07326">
    <property type="entry name" value="M56_BlaR1_MecR1_like"/>
    <property type="match status" value="1"/>
</dbReference>
<evidence type="ECO:0000313" key="4">
    <source>
        <dbReference type="Proteomes" id="UP000034235"/>
    </source>
</evidence>
<feature type="transmembrane region" description="Helical" evidence="1">
    <location>
        <begin position="67"/>
        <end position="88"/>
    </location>
</feature>
<keyword evidence="1" id="KW-0812">Transmembrane</keyword>
<sequence>MRRINISFYILVLFALTVSLVITTLLYKASPLFTSKTLFLCQKFISVGKNLFTSNIMLEIPRSLPNTLILAVWAVLGIGLLSFLTQLIKTRIFLRRLLIKRINISSDLAKILETLNLTKKVILVKDKNLFSFCCGIFSPFIVVSTGLVKSLTDKELEAVLLHEQSHLISRDPIKVLIGKTFSSMFFFLPIFRELHKNIEAVNELLADQWTISHQQKSTFLRSALKKILAAPELKLATVSNASGPDYFEVRIHRLINPGTKCRFRPSLISLLTTFLFVLISWFLLQTPASAFHTDSMETSTYFLCSADQSCSEQCHTDTDKPTNYIPADLFLPEKKCDDHPEDVNKPQLSEYQAPLLSH</sequence>
<feature type="transmembrane region" description="Helical" evidence="1">
    <location>
        <begin position="129"/>
        <end position="152"/>
    </location>
</feature>
<feature type="transmembrane region" description="Helical" evidence="1">
    <location>
        <begin position="267"/>
        <end position="284"/>
    </location>
</feature>
<dbReference type="InterPro" id="IPR008756">
    <property type="entry name" value="Peptidase_M56"/>
</dbReference>
<proteinExistence type="predicted"/>
<dbReference type="EMBL" id="LBUP01000001">
    <property type="protein sequence ID" value="KKQ67130.1"/>
    <property type="molecule type" value="Genomic_DNA"/>
</dbReference>
<comment type="caution">
    <text evidence="3">The sequence shown here is derived from an EMBL/GenBank/DDBJ whole genome shotgun (WGS) entry which is preliminary data.</text>
</comment>